<feature type="transmembrane region" description="Helical" evidence="1">
    <location>
        <begin position="411"/>
        <end position="436"/>
    </location>
</feature>
<dbReference type="OrthoDB" id="6381995at2759"/>
<evidence type="ECO:0000313" key="4">
    <source>
        <dbReference type="Proteomes" id="UP000053825"/>
    </source>
</evidence>
<dbReference type="PANTHER" id="PTHR11861:SF8">
    <property type="entry name" value="PKD DOMAIN-CONTAINING PROTEIN"/>
    <property type="match status" value="1"/>
</dbReference>
<name>A0A0L7R4R8_9HYME</name>
<dbReference type="PANTHER" id="PTHR11861">
    <property type="entry name" value="MELANOCYTE PROTEIN PMEL 17-RELATED"/>
    <property type="match status" value="1"/>
</dbReference>
<sequence length="494" mass="56229">MQLVHFSWGLIWYTLLTCQVNAFEYNITLSHNGPVVLGGTISFKADIFYNDERPSGTFKYKWSDNALIPHIYETDRTSNTTTYWSLNILPENYTVGIYEVEVIVSKYYLMLWYRLTSVRTKFYVTQFLNGDIEIKQSNKTLMDTYVSSASEANVTVNIREGDIDYLMKATTVSIYWFIDCKYFGQTNDLNFLYNFTNSDTSHMLEALVVASYDSPTTTILPPTATSPVTTIVSNITVEEMVTSSIPNNSITIKPTLASITPIPLDDVPNTSISSINISLPYICFNSSIIPPDPNKTYGYFTKKIDVRAPIMNITVEGTNWIQPWDMLSLNVTCKGSGPFNKCLYFHRGKYNITGNETCDSGDHLYSCNFSIIHYFLEPSVYTILIMLNNDVSKQIYPLTINIYKVTTKPQLSVIVVPVSCSLAAVVLIIFGIAYYIQSRARFTVEVADFDFGQNNPEMEYKTFTERLRDSFNNTLRPGNKRISVRQPYYGSMNH</sequence>
<protein>
    <recommendedName>
        <fullName evidence="5">Transmembrane protein 130</fullName>
    </recommendedName>
</protein>
<dbReference type="EMBL" id="KQ414657">
    <property type="protein sequence ID" value="KOC65829.1"/>
    <property type="molecule type" value="Genomic_DNA"/>
</dbReference>
<keyword evidence="1" id="KW-1133">Transmembrane helix</keyword>
<dbReference type="STRING" id="597456.A0A0L7R4R8"/>
<proteinExistence type="predicted"/>
<evidence type="ECO:0000256" key="1">
    <source>
        <dbReference type="SAM" id="Phobius"/>
    </source>
</evidence>
<feature type="chain" id="PRO_5005575063" description="Transmembrane protein 130" evidence="2">
    <location>
        <begin position="23"/>
        <end position="494"/>
    </location>
</feature>
<keyword evidence="4" id="KW-1185">Reference proteome</keyword>
<dbReference type="Proteomes" id="UP000053825">
    <property type="component" value="Unassembled WGS sequence"/>
</dbReference>
<gene>
    <name evidence="3" type="ORF">WH47_10291</name>
</gene>
<reference evidence="3 4" key="1">
    <citation type="submission" date="2015-07" db="EMBL/GenBank/DDBJ databases">
        <title>The genome of Habropoda laboriosa.</title>
        <authorList>
            <person name="Pan H."/>
            <person name="Kapheim K."/>
        </authorList>
    </citation>
    <scope>NUCLEOTIDE SEQUENCE [LARGE SCALE GENOMIC DNA]</scope>
    <source>
        <strain evidence="3">0110345459</strain>
    </source>
</reference>
<dbReference type="GO" id="GO:0005886">
    <property type="term" value="C:plasma membrane"/>
    <property type="evidence" value="ECO:0007669"/>
    <property type="project" value="TreeGrafter"/>
</dbReference>
<evidence type="ECO:0008006" key="5">
    <source>
        <dbReference type="Google" id="ProtNLM"/>
    </source>
</evidence>
<dbReference type="InterPro" id="IPR045219">
    <property type="entry name" value="PKAT"/>
</dbReference>
<dbReference type="AlphaFoldDB" id="A0A0L7R4R8"/>
<accession>A0A0L7R4R8</accession>
<keyword evidence="2" id="KW-0732">Signal</keyword>
<organism evidence="3 4">
    <name type="scientific">Habropoda laboriosa</name>
    <dbReference type="NCBI Taxonomy" id="597456"/>
    <lineage>
        <taxon>Eukaryota</taxon>
        <taxon>Metazoa</taxon>
        <taxon>Ecdysozoa</taxon>
        <taxon>Arthropoda</taxon>
        <taxon>Hexapoda</taxon>
        <taxon>Insecta</taxon>
        <taxon>Pterygota</taxon>
        <taxon>Neoptera</taxon>
        <taxon>Endopterygota</taxon>
        <taxon>Hymenoptera</taxon>
        <taxon>Apocrita</taxon>
        <taxon>Aculeata</taxon>
        <taxon>Apoidea</taxon>
        <taxon>Anthophila</taxon>
        <taxon>Apidae</taxon>
        <taxon>Habropoda</taxon>
    </lineage>
</organism>
<keyword evidence="1" id="KW-0812">Transmembrane</keyword>
<feature type="signal peptide" evidence="2">
    <location>
        <begin position="1"/>
        <end position="22"/>
    </location>
</feature>
<keyword evidence="1" id="KW-0472">Membrane</keyword>
<evidence type="ECO:0000313" key="3">
    <source>
        <dbReference type="EMBL" id="KOC65829.1"/>
    </source>
</evidence>
<evidence type="ECO:0000256" key="2">
    <source>
        <dbReference type="SAM" id="SignalP"/>
    </source>
</evidence>